<evidence type="ECO:0000313" key="2">
    <source>
        <dbReference type="EMBL" id="EHA26275.1"/>
    </source>
</evidence>
<name>G3XRC3_ASPNA</name>
<dbReference type="Proteomes" id="UP000009038">
    <property type="component" value="Unassembled WGS sequence"/>
</dbReference>
<accession>G3XRC3</accession>
<sequence length="109" mass="12311">MSPAFPLRDRYLVLVIQASHNPPSDCSKEQALPDNWLQRMWDVAKRAILVRIGTRMYSVEIRAGYERSSRGSSTFSPHQPSSRADLIPSSKGLLKIPTINSAPWNLKTF</sequence>
<feature type="compositionally biased region" description="Polar residues" evidence="1">
    <location>
        <begin position="70"/>
        <end position="82"/>
    </location>
</feature>
<organism evidence="2 3">
    <name type="scientific">Aspergillus niger (strain ATCC 1015 / CBS 113.46 / FGSC A1144 / LSHB Ac4 / NCTC 3858a / NRRL 328 / USDA 3528.7)</name>
    <dbReference type="NCBI Taxonomy" id="380704"/>
    <lineage>
        <taxon>Eukaryota</taxon>
        <taxon>Fungi</taxon>
        <taxon>Dikarya</taxon>
        <taxon>Ascomycota</taxon>
        <taxon>Pezizomycotina</taxon>
        <taxon>Eurotiomycetes</taxon>
        <taxon>Eurotiomycetidae</taxon>
        <taxon>Eurotiales</taxon>
        <taxon>Aspergillaceae</taxon>
        <taxon>Aspergillus</taxon>
        <taxon>Aspergillus subgen. Circumdati</taxon>
    </lineage>
</organism>
<dbReference type="AlphaFoldDB" id="G3XRC3"/>
<comment type="caution">
    <text evidence="2">The sequence shown here is derived from an EMBL/GenBank/DDBJ whole genome shotgun (WGS) entry which is preliminary data.</text>
</comment>
<dbReference type="VEuPathDB" id="FungiDB:ASPNIDRAFT2_36297"/>
<dbReference type="HOGENOM" id="CLU_2183377_0_0_1"/>
<dbReference type="EMBL" id="ACJE01000004">
    <property type="protein sequence ID" value="EHA26275.1"/>
    <property type="molecule type" value="Genomic_DNA"/>
</dbReference>
<proteinExistence type="predicted"/>
<reference evidence="2 3" key="1">
    <citation type="journal article" date="2011" name="Genome Res.">
        <title>Comparative genomics of citric-acid-producing Aspergillus niger ATCC 1015 versus enzyme-producing CBS 513.88.</title>
        <authorList>
            <person name="Andersen M.R."/>
            <person name="Salazar M.P."/>
            <person name="Schaap P.J."/>
            <person name="van de Vondervoort P.J."/>
            <person name="Culley D."/>
            <person name="Thykaer J."/>
            <person name="Frisvad J.C."/>
            <person name="Nielsen K.F."/>
            <person name="Albang R."/>
            <person name="Albermann K."/>
            <person name="Berka R.M."/>
            <person name="Braus G.H."/>
            <person name="Braus-Stromeyer S.A."/>
            <person name="Corrochano L.M."/>
            <person name="Dai Z."/>
            <person name="van Dijck P.W."/>
            <person name="Hofmann G."/>
            <person name="Lasure L.L."/>
            <person name="Magnuson J.K."/>
            <person name="Menke H."/>
            <person name="Meijer M."/>
            <person name="Meijer S.L."/>
            <person name="Nielsen J.B."/>
            <person name="Nielsen M.L."/>
            <person name="van Ooyen A.J."/>
            <person name="Pel H.J."/>
            <person name="Poulsen L."/>
            <person name="Samson R.A."/>
            <person name="Stam H."/>
            <person name="Tsang A."/>
            <person name="van den Brink J.M."/>
            <person name="Atkins A."/>
            <person name="Aerts A."/>
            <person name="Shapiro H."/>
            <person name="Pangilinan J."/>
            <person name="Salamov A."/>
            <person name="Lou Y."/>
            <person name="Lindquist E."/>
            <person name="Lucas S."/>
            <person name="Grimwood J."/>
            <person name="Grigoriev I.V."/>
            <person name="Kubicek C.P."/>
            <person name="Martinez D."/>
            <person name="van Peij N.N."/>
            <person name="Roubos J.A."/>
            <person name="Nielsen J."/>
            <person name="Baker S.E."/>
        </authorList>
    </citation>
    <scope>NUCLEOTIDE SEQUENCE [LARGE SCALE GENOMIC DNA]</scope>
    <source>
        <strain evidence="3">ATCC 1015 / CBS 113.46 / FGSC A1144 / LSHB Ac4 / NCTC 3858a / NRRL 328 / USDA 3528.7</strain>
    </source>
</reference>
<evidence type="ECO:0000256" key="1">
    <source>
        <dbReference type="SAM" id="MobiDB-lite"/>
    </source>
</evidence>
<feature type="region of interest" description="Disordered" evidence="1">
    <location>
        <begin position="65"/>
        <end position="88"/>
    </location>
</feature>
<evidence type="ECO:0000313" key="3">
    <source>
        <dbReference type="Proteomes" id="UP000009038"/>
    </source>
</evidence>
<gene>
    <name evidence="2" type="ORF">ASPNIDRAFT_36297</name>
</gene>
<protein>
    <submittedName>
        <fullName evidence="2">Uncharacterized protein</fullName>
    </submittedName>
</protein>